<reference evidence="1" key="2">
    <citation type="journal article" date="2021" name="PeerJ">
        <title>Extensive microbial diversity within the chicken gut microbiome revealed by metagenomics and culture.</title>
        <authorList>
            <person name="Gilroy R."/>
            <person name="Ravi A."/>
            <person name="Getino M."/>
            <person name="Pursley I."/>
            <person name="Horton D.L."/>
            <person name="Alikhan N.F."/>
            <person name="Baker D."/>
            <person name="Gharbi K."/>
            <person name="Hall N."/>
            <person name="Watson M."/>
            <person name="Adriaenssens E.M."/>
            <person name="Foster-Nyarko E."/>
            <person name="Jarju S."/>
            <person name="Secka A."/>
            <person name="Antonio M."/>
            <person name="Oren A."/>
            <person name="Chaudhuri R.R."/>
            <person name="La Ragione R."/>
            <person name="Hildebrand F."/>
            <person name="Pallen M.J."/>
        </authorList>
    </citation>
    <scope>NUCLEOTIDE SEQUENCE</scope>
    <source>
        <strain evidence="1">CHK195-4489</strain>
    </source>
</reference>
<dbReference type="PANTHER" id="PTHR36848">
    <property type="entry name" value="DNA-BINDING PROTEIN (PUTATIVE SECRETED PROTEIN)-RELATED"/>
    <property type="match status" value="1"/>
</dbReference>
<evidence type="ECO:0000313" key="1">
    <source>
        <dbReference type="EMBL" id="HIU29991.1"/>
    </source>
</evidence>
<sequence length="722" mass="80595">MENYRPLKILHGYSFGEAGTDIGEKKRIIEKRIDDLREKGYGGIVTNVDMDQNYLHDAESWELFRHAVQYAVNQRGMKIWIYDEKGYPSGSAGGLTLRENPEYECKGLVLVKKNAAAGEKIMIEKPRGHLAVQAVYFIDCTGKQSDLSADTDADGTLRYTAEADGDVYYFVTKPLYEGTHAQHNTCASRRYISLTDAKAVGAFLENTYRAYTDQLEALRLPEGSIQAFFTDEPSLQACYLNKGLDPAQVDDPFDPELPLYPVVAWENGLARRYWEKYGEDLLPCLHFLFEGDSRRAKVTRYQFYTLISDLYEDAFYRQISEFCAEHGIAFSGHLLLEENLLHHAIFEGNFFNLTRHMHIPGIDMLFTKPESVLRFAETPKLLSSVAAWYGREHVMSEISGHTENALRIPFDINDMICAQLIQFVLGVDIFNSYFDDGSLTQEENRLLCDTVARACKEFAGKTSMADVILYYPIESAQASVKGSDQQLYERPFDADAVACEESWRSSIDLLLRNHYMFDCADETVLAGADIIQEECCVRNPASGIRYHALVVPKLAAVTLSALELFQKCADCGIPVIVNDLSPAVTVLGTDAPEAGSNAVIRLLSSENVTNARSGEDALKSLQYILPPNIELIGDEGQVIALSKRDPDSGKISYIAVNTSNVSREITLVLDYPGPFGTKPPAGIPCMDVKNGMWTELPAALLPEDRICVQAKIPALGAYIFRF</sequence>
<dbReference type="Proteomes" id="UP000824089">
    <property type="component" value="Unassembled WGS sequence"/>
</dbReference>
<protein>
    <submittedName>
        <fullName evidence="1">Uncharacterized protein</fullName>
    </submittedName>
</protein>
<proteinExistence type="predicted"/>
<dbReference type="AlphaFoldDB" id="A0A9D1LAI6"/>
<gene>
    <name evidence="1" type="ORF">IAD50_06825</name>
</gene>
<dbReference type="InterPro" id="IPR053161">
    <property type="entry name" value="Ulvan_degrading_GH"/>
</dbReference>
<comment type="caution">
    <text evidence="1">The sequence shown here is derived from an EMBL/GenBank/DDBJ whole genome shotgun (WGS) entry which is preliminary data.</text>
</comment>
<dbReference type="EMBL" id="DVMM01000142">
    <property type="protein sequence ID" value="HIU29991.1"/>
    <property type="molecule type" value="Genomic_DNA"/>
</dbReference>
<name>A0A9D1LAI6_9CLOT</name>
<evidence type="ECO:0000313" key="2">
    <source>
        <dbReference type="Proteomes" id="UP000824089"/>
    </source>
</evidence>
<accession>A0A9D1LAI6</accession>
<reference evidence="1" key="1">
    <citation type="submission" date="2020-10" db="EMBL/GenBank/DDBJ databases">
        <authorList>
            <person name="Gilroy R."/>
        </authorList>
    </citation>
    <scope>NUCLEOTIDE SEQUENCE</scope>
    <source>
        <strain evidence="1">CHK195-4489</strain>
    </source>
</reference>
<organism evidence="1 2">
    <name type="scientific">Candidatus Egerieisoma faecipullorum</name>
    <dbReference type="NCBI Taxonomy" id="2840963"/>
    <lineage>
        <taxon>Bacteria</taxon>
        <taxon>Bacillati</taxon>
        <taxon>Bacillota</taxon>
        <taxon>Clostridia</taxon>
        <taxon>Eubacteriales</taxon>
        <taxon>Clostridiaceae</taxon>
        <taxon>Clostridiaceae incertae sedis</taxon>
        <taxon>Candidatus Egerieisoma</taxon>
    </lineage>
</organism>
<dbReference type="PANTHER" id="PTHR36848:SF2">
    <property type="entry name" value="SECRETED PROTEIN"/>
    <property type="match status" value="1"/>
</dbReference>